<evidence type="ECO:0000259" key="2">
    <source>
        <dbReference type="Pfam" id="PF00561"/>
    </source>
</evidence>
<dbReference type="EMBL" id="JBHMDO010000053">
    <property type="protein sequence ID" value="MFB9330757.1"/>
    <property type="molecule type" value="Genomic_DNA"/>
</dbReference>
<evidence type="ECO:0000313" key="4">
    <source>
        <dbReference type="Proteomes" id="UP001589747"/>
    </source>
</evidence>
<proteinExistence type="inferred from homology"/>
<accession>A0ABV5L397</accession>
<comment type="similarity">
    <text evidence="1">Belongs to the AB hydrolase superfamily.</text>
</comment>
<keyword evidence="4" id="KW-1185">Reference proteome</keyword>
<dbReference type="InterPro" id="IPR000073">
    <property type="entry name" value="AB_hydrolase_1"/>
</dbReference>
<evidence type="ECO:0000256" key="1">
    <source>
        <dbReference type="ARBA" id="ARBA00008645"/>
    </source>
</evidence>
<comment type="caution">
    <text evidence="3">The sequence shown here is derived from an EMBL/GenBank/DDBJ whole genome shotgun (WGS) entry which is preliminary data.</text>
</comment>
<dbReference type="PRINTS" id="PR00111">
    <property type="entry name" value="ABHYDROLASE"/>
</dbReference>
<dbReference type="Proteomes" id="UP001589747">
    <property type="component" value="Unassembled WGS sequence"/>
</dbReference>
<dbReference type="RefSeq" id="WP_377502475.1">
    <property type="nucleotide sequence ID" value="NZ_JBHMDO010000053.1"/>
</dbReference>
<dbReference type="InterPro" id="IPR029058">
    <property type="entry name" value="AB_hydrolase_fold"/>
</dbReference>
<dbReference type="Gene3D" id="3.40.50.1820">
    <property type="entry name" value="alpha/beta hydrolase"/>
    <property type="match status" value="1"/>
</dbReference>
<evidence type="ECO:0000313" key="3">
    <source>
        <dbReference type="EMBL" id="MFB9330757.1"/>
    </source>
</evidence>
<feature type="domain" description="AB hydrolase-1" evidence="2">
    <location>
        <begin position="20"/>
        <end position="254"/>
    </location>
</feature>
<protein>
    <submittedName>
        <fullName evidence="3">Alpha/beta fold hydrolase</fullName>
    </submittedName>
</protein>
<dbReference type="PANTHER" id="PTHR43039">
    <property type="entry name" value="ESTERASE-RELATED"/>
    <property type="match status" value="1"/>
</dbReference>
<name>A0ABV5L397_9BACL</name>
<gene>
    <name evidence="3" type="ORF">ACFFSY_32855</name>
</gene>
<dbReference type="Pfam" id="PF00561">
    <property type="entry name" value="Abhydrolase_1"/>
    <property type="match status" value="1"/>
</dbReference>
<organism evidence="3 4">
    <name type="scientific">Paenibacillus aurantiacus</name>
    <dbReference type="NCBI Taxonomy" id="1936118"/>
    <lineage>
        <taxon>Bacteria</taxon>
        <taxon>Bacillati</taxon>
        <taxon>Bacillota</taxon>
        <taxon>Bacilli</taxon>
        <taxon>Bacillales</taxon>
        <taxon>Paenibacillaceae</taxon>
        <taxon>Paenibacillus</taxon>
    </lineage>
</organism>
<dbReference type="SUPFAM" id="SSF53474">
    <property type="entry name" value="alpha/beta-Hydrolases"/>
    <property type="match status" value="1"/>
</dbReference>
<dbReference type="GO" id="GO:0016787">
    <property type="term" value="F:hydrolase activity"/>
    <property type="evidence" value="ECO:0007669"/>
    <property type="project" value="UniProtKB-KW"/>
</dbReference>
<keyword evidence="3" id="KW-0378">Hydrolase</keyword>
<sequence length="270" mass="30377">MDQQIIQRNNVHVVGKGSQPIIFASGFGCSQKMWRYVAPAFEEDYRVILFDYVGSGASDQSAYDPARYGTLAGYAQDVVDVCTALDVTNAILVGHSVGSIIGLLASIQEPALFNRLVMIAPSPRYLNDPPDYFGGFERNDIERLFELMESNYISWAGTLSSLIMQNPSRPYLAQELEQSFCAVQPRIANQFARATFLSDHREDLAKAQVPSLILQCDQDRIAPMDVGLYMHRHMPHSQLEFMMATGHCPHISHPEETVQWIQRYLKLTPC</sequence>
<reference evidence="3 4" key="1">
    <citation type="submission" date="2024-09" db="EMBL/GenBank/DDBJ databases">
        <authorList>
            <person name="Sun Q."/>
            <person name="Mori K."/>
        </authorList>
    </citation>
    <scope>NUCLEOTIDE SEQUENCE [LARGE SCALE GENOMIC DNA]</scope>
    <source>
        <strain evidence="3 4">TISTR 2452</strain>
    </source>
</reference>